<protein>
    <submittedName>
        <fullName evidence="2">Uncharacterized protein</fullName>
    </submittedName>
</protein>
<sequence length="112" mass="12002">MWCSGMRFLGFYTLPGPGMVLWPSSHLDGALHLEPGGKGIPGAGLYSYSVVLGPPSPYRPPPPIMLSVPISGRICTGTAHGACWARPNHFSSPAELLLPHLFPPWQPLLNTC</sequence>
<evidence type="ECO:0000313" key="1">
    <source>
        <dbReference type="EMBL" id="KAF7474098.1"/>
    </source>
</evidence>
<keyword evidence="3" id="KW-1185">Reference proteome</keyword>
<proteinExistence type="predicted"/>
<evidence type="ECO:0000313" key="2">
    <source>
        <dbReference type="EMBL" id="VTJ63200.1"/>
    </source>
</evidence>
<name>A0A5E4B220_MARMO</name>
<dbReference type="Proteomes" id="UP000662637">
    <property type="component" value="Unassembled WGS sequence"/>
</dbReference>
<accession>A0A5E4B220</accession>
<evidence type="ECO:0000313" key="3">
    <source>
        <dbReference type="Proteomes" id="UP000335636"/>
    </source>
</evidence>
<dbReference type="Proteomes" id="UP000335636">
    <property type="component" value="Unassembled WGS sequence"/>
</dbReference>
<organism evidence="2 3">
    <name type="scientific">Marmota monax</name>
    <name type="common">Woodchuck</name>
    <dbReference type="NCBI Taxonomy" id="9995"/>
    <lineage>
        <taxon>Eukaryota</taxon>
        <taxon>Metazoa</taxon>
        <taxon>Chordata</taxon>
        <taxon>Craniata</taxon>
        <taxon>Vertebrata</taxon>
        <taxon>Euteleostomi</taxon>
        <taxon>Mammalia</taxon>
        <taxon>Eutheria</taxon>
        <taxon>Euarchontoglires</taxon>
        <taxon>Glires</taxon>
        <taxon>Rodentia</taxon>
        <taxon>Sciuromorpha</taxon>
        <taxon>Sciuridae</taxon>
        <taxon>Xerinae</taxon>
        <taxon>Marmotini</taxon>
        <taxon>Marmota</taxon>
    </lineage>
</organism>
<dbReference type="EMBL" id="WJEC01004347">
    <property type="protein sequence ID" value="KAF7474098.1"/>
    <property type="molecule type" value="Genomic_DNA"/>
</dbReference>
<reference evidence="2 3" key="1">
    <citation type="submission" date="2019-04" db="EMBL/GenBank/DDBJ databases">
        <authorList>
            <person name="Alioto T."/>
            <person name="Alioto T."/>
        </authorList>
    </citation>
    <scope>NUCLEOTIDE SEQUENCE [LARGE SCALE GENOMIC DNA]</scope>
</reference>
<dbReference type="EMBL" id="CABDUW010000220">
    <property type="protein sequence ID" value="VTJ63200.1"/>
    <property type="molecule type" value="Genomic_DNA"/>
</dbReference>
<dbReference type="AlphaFoldDB" id="A0A5E4B220"/>
<reference evidence="1" key="2">
    <citation type="submission" date="2020-08" db="EMBL/GenBank/DDBJ databases">
        <authorList>
            <person name="Shumante A."/>
            <person name="Zimin A.V."/>
            <person name="Puiu D."/>
            <person name="Salzberg S.L."/>
        </authorList>
    </citation>
    <scope>NUCLEOTIDE SEQUENCE</scope>
    <source>
        <strain evidence="1">WC2-LM</strain>
        <tissue evidence="1">Liver</tissue>
    </source>
</reference>
<gene>
    <name evidence="1" type="ORF">GHT09_015233</name>
    <name evidence="2" type="ORF">MONAX_5E043800</name>
</gene>